<protein>
    <recommendedName>
        <fullName evidence="4">Nucleotidyltransferase</fullName>
    </recommendedName>
</protein>
<proteinExistence type="predicted"/>
<dbReference type="SUPFAM" id="SSF81593">
    <property type="entry name" value="Nucleotidyltransferase substrate binding subunit/domain"/>
    <property type="match status" value="1"/>
</dbReference>
<comment type="caution">
    <text evidence="2">The sequence shown here is derived from an EMBL/GenBank/DDBJ whole genome shotgun (WGS) entry which is preliminary data.</text>
</comment>
<dbReference type="Proteomes" id="UP000680038">
    <property type="component" value="Unassembled WGS sequence"/>
</dbReference>
<feature type="region of interest" description="Disordered" evidence="1">
    <location>
        <begin position="1"/>
        <end position="20"/>
    </location>
</feature>
<dbReference type="Pfam" id="PF08780">
    <property type="entry name" value="NTase_sub_bind"/>
    <property type="match status" value="1"/>
</dbReference>
<organism evidence="2 3">
    <name type="scientific">Dyadobacter helix</name>
    <dbReference type="NCBI Taxonomy" id="2822344"/>
    <lineage>
        <taxon>Bacteria</taxon>
        <taxon>Pseudomonadati</taxon>
        <taxon>Bacteroidota</taxon>
        <taxon>Cytophagia</taxon>
        <taxon>Cytophagales</taxon>
        <taxon>Spirosomataceae</taxon>
        <taxon>Dyadobacter</taxon>
    </lineage>
</organism>
<dbReference type="EMBL" id="CAJRAF010000001">
    <property type="protein sequence ID" value="CAG4995596.1"/>
    <property type="molecule type" value="Genomic_DNA"/>
</dbReference>
<dbReference type="RefSeq" id="WP_229252688.1">
    <property type="nucleotide sequence ID" value="NZ_CAJRAF010000001.1"/>
</dbReference>
<dbReference type="InterPro" id="IPR010235">
    <property type="entry name" value="HepT"/>
</dbReference>
<evidence type="ECO:0000313" key="3">
    <source>
        <dbReference type="Proteomes" id="UP000680038"/>
    </source>
</evidence>
<dbReference type="NCBIfam" id="TIGR01987">
    <property type="entry name" value="HI0074"/>
    <property type="match status" value="1"/>
</dbReference>
<keyword evidence="3" id="KW-1185">Reference proteome</keyword>
<gene>
    <name evidence="2" type="ORF">DYBT9275_01676</name>
</gene>
<evidence type="ECO:0000313" key="2">
    <source>
        <dbReference type="EMBL" id="CAG4995596.1"/>
    </source>
</evidence>
<dbReference type="Gene3D" id="1.20.120.330">
    <property type="entry name" value="Nucleotidyltransferases domain 2"/>
    <property type="match status" value="1"/>
</dbReference>
<evidence type="ECO:0008006" key="4">
    <source>
        <dbReference type="Google" id="ProtNLM"/>
    </source>
</evidence>
<reference evidence="2" key="1">
    <citation type="submission" date="2021-04" db="EMBL/GenBank/DDBJ databases">
        <authorList>
            <person name="Rodrigo-Torres L."/>
            <person name="Arahal R. D."/>
            <person name="Lucena T."/>
        </authorList>
    </citation>
    <scope>NUCLEOTIDE SEQUENCE</scope>
    <source>
        <strain evidence="2">CECT 9275</strain>
    </source>
</reference>
<sequence length="136" mass="15756">MNIGIERLKAETGEDEESDLDEDLEEILKEGLIKRFEYTQELAWNVMKDYSEYQGNTSITGSRDAIRQAFQMGLIVDAKEWMNMLVSRNLTSHTYNSETAEAIHDEITDTYIFLFNAFEKKMSELIHGSQLGLFEE</sequence>
<feature type="compositionally biased region" description="Basic and acidic residues" evidence="1">
    <location>
        <begin position="1"/>
        <end position="12"/>
    </location>
</feature>
<accession>A0A916J9V2</accession>
<evidence type="ECO:0000256" key="1">
    <source>
        <dbReference type="SAM" id="MobiDB-lite"/>
    </source>
</evidence>
<name>A0A916J9V2_9BACT</name>
<dbReference type="AlphaFoldDB" id="A0A916J9V2"/>